<gene>
    <name evidence="1" type="ORF">NCTC10005_00623</name>
</gene>
<dbReference type="Proteomes" id="UP000255106">
    <property type="component" value="Unassembled WGS sequence"/>
</dbReference>
<evidence type="ECO:0000313" key="2">
    <source>
        <dbReference type="Proteomes" id="UP000255106"/>
    </source>
</evidence>
<organism evidence="1 2">
    <name type="scientific">Enterobacter cloacae</name>
    <dbReference type="NCBI Taxonomy" id="550"/>
    <lineage>
        <taxon>Bacteria</taxon>
        <taxon>Pseudomonadati</taxon>
        <taxon>Pseudomonadota</taxon>
        <taxon>Gammaproteobacteria</taxon>
        <taxon>Enterobacterales</taxon>
        <taxon>Enterobacteriaceae</taxon>
        <taxon>Enterobacter</taxon>
        <taxon>Enterobacter cloacae complex</taxon>
    </lineage>
</organism>
<accession>A0A377LQ07</accession>
<sequence>MTNTGFIIGAYPCAPSFHQKGEQEEQTFWRELSDTPHIRGLEQPCLEHLHPYGDEWLFRHTPGEWQIVVTAVMETMRRRGTNGAFGLASADEDQRKASVEFYRHLCQKIACR</sequence>
<reference evidence="1 2" key="1">
    <citation type="submission" date="2018-06" db="EMBL/GenBank/DDBJ databases">
        <authorList>
            <consortium name="Pathogen Informatics"/>
            <person name="Doyle S."/>
        </authorList>
    </citation>
    <scope>NUCLEOTIDE SEQUENCE [LARGE SCALE GENOMIC DNA]</scope>
    <source>
        <strain evidence="1 2">NCTC10005</strain>
    </source>
</reference>
<evidence type="ECO:0008006" key="3">
    <source>
        <dbReference type="Google" id="ProtNLM"/>
    </source>
</evidence>
<protein>
    <recommendedName>
        <fullName evidence="3">DUF4862 family protein</fullName>
    </recommendedName>
</protein>
<dbReference type="EMBL" id="UGJB01000004">
    <property type="protein sequence ID" value="STQ07986.1"/>
    <property type="molecule type" value="Genomic_DNA"/>
</dbReference>
<proteinExistence type="predicted"/>
<evidence type="ECO:0000313" key="1">
    <source>
        <dbReference type="EMBL" id="STQ07986.1"/>
    </source>
</evidence>
<name>A0A377LQ07_ENTCL</name>
<dbReference type="Pfam" id="PF16154">
    <property type="entry name" value="DUF4862"/>
    <property type="match status" value="1"/>
</dbReference>
<dbReference type="InterPro" id="IPR032344">
    <property type="entry name" value="DUF4862"/>
</dbReference>
<dbReference type="AlphaFoldDB" id="A0A377LQ07"/>